<dbReference type="PROSITE" id="PS00583">
    <property type="entry name" value="PFKB_KINASES_1"/>
    <property type="match status" value="1"/>
</dbReference>
<evidence type="ECO:0000256" key="1">
    <source>
        <dbReference type="ARBA" id="ARBA00022679"/>
    </source>
</evidence>
<comment type="caution">
    <text evidence="4">The sequence shown here is derived from an EMBL/GenBank/DDBJ whole genome shotgun (WGS) entry which is preliminary data.</text>
</comment>
<feature type="domain" description="Carbohydrate kinase PfkB" evidence="3">
    <location>
        <begin position="5"/>
        <end position="294"/>
    </location>
</feature>
<dbReference type="InterPro" id="IPR029056">
    <property type="entry name" value="Ribokinase-like"/>
</dbReference>
<proteinExistence type="predicted"/>
<keyword evidence="2 4" id="KW-0418">Kinase</keyword>
<gene>
    <name evidence="4" type="ORF">FJU30_09860</name>
</gene>
<evidence type="ECO:0000313" key="5">
    <source>
        <dbReference type="Proteomes" id="UP000335415"/>
    </source>
</evidence>
<dbReference type="GO" id="GO:0016301">
    <property type="term" value="F:kinase activity"/>
    <property type="evidence" value="ECO:0007669"/>
    <property type="project" value="UniProtKB-KW"/>
</dbReference>
<evidence type="ECO:0000259" key="3">
    <source>
        <dbReference type="Pfam" id="PF00294"/>
    </source>
</evidence>
<name>A0A5J5G1I1_9GAMM</name>
<reference evidence="4 5" key="1">
    <citation type="submission" date="2019-09" db="EMBL/GenBank/DDBJ databases">
        <authorList>
            <person name="Li Y."/>
        </authorList>
    </citation>
    <scope>NUCLEOTIDE SEQUENCE [LARGE SCALE GENOMIC DNA]</scope>
    <source>
        <strain evidence="4 5">L3-3HA</strain>
    </source>
</reference>
<dbReference type="PROSITE" id="PS00584">
    <property type="entry name" value="PFKB_KINASES_2"/>
    <property type="match status" value="1"/>
</dbReference>
<dbReference type="AlphaFoldDB" id="A0A5J5G1I1"/>
<dbReference type="InterPro" id="IPR002173">
    <property type="entry name" value="Carboh/pur_kinase_PfkB_CS"/>
</dbReference>
<organism evidence="4 5">
    <name type="scientific">Affinibrenneria salicis</name>
    <dbReference type="NCBI Taxonomy" id="2590031"/>
    <lineage>
        <taxon>Bacteria</taxon>
        <taxon>Pseudomonadati</taxon>
        <taxon>Pseudomonadota</taxon>
        <taxon>Gammaproteobacteria</taxon>
        <taxon>Enterobacterales</taxon>
        <taxon>Pectobacteriaceae</taxon>
        <taxon>Affinibrenneria</taxon>
    </lineage>
</organism>
<protein>
    <submittedName>
        <fullName evidence="4">Pseudouridine kinase</fullName>
    </submittedName>
</protein>
<sequence>MLEQHYIVTIGSINMDIIGYPEACLNYADSNPGKIRFTPGGVARNIAQNLALLGKQSFLFSVTGNDFYGRTILEHTQAAGVNVEKCVVIDDAHTSSYLSLLDENGEMLVAINDMQIVDRLSPTLLQQQLPFIRNAALIIADCNLSQETLAWLFRHAGDTPIFVDPVSAHKSVKIQDWLHAIHTLKPNRLEAETLSGLAIVSRQDAERAAAWFHRQAVKRVILSMGAEGVYYSERNGAAGWSPPVQTTVINVTGAGDAMMAGLASCWLDRLPLAASVRFAQACSALTLSSEFTNSPELSFSNVNALLESDHV</sequence>
<evidence type="ECO:0000256" key="2">
    <source>
        <dbReference type="ARBA" id="ARBA00022777"/>
    </source>
</evidence>
<dbReference type="OrthoDB" id="9806249at2"/>
<dbReference type="PANTHER" id="PTHR10584:SF166">
    <property type="entry name" value="RIBOKINASE"/>
    <property type="match status" value="1"/>
</dbReference>
<dbReference type="PANTHER" id="PTHR10584">
    <property type="entry name" value="SUGAR KINASE"/>
    <property type="match status" value="1"/>
</dbReference>
<accession>A0A5J5G1I1</accession>
<dbReference type="CDD" id="cd01941">
    <property type="entry name" value="YeiC_kinase_like"/>
    <property type="match status" value="1"/>
</dbReference>
<dbReference type="Gene3D" id="3.40.1190.20">
    <property type="match status" value="1"/>
</dbReference>
<dbReference type="EMBL" id="VYKJ01000004">
    <property type="protein sequence ID" value="KAA9000535.1"/>
    <property type="molecule type" value="Genomic_DNA"/>
</dbReference>
<evidence type="ECO:0000313" key="4">
    <source>
        <dbReference type="EMBL" id="KAA9000535.1"/>
    </source>
</evidence>
<dbReference type="Pfam" id="PF00294">
    <property type="entry name" value="PfkB"/>
    <property type="match status" value="1"/>
</dbReference>
<dbReference type="RefSeq" id="WP_150434803.1">
    <property type="nucleotide sequence ID" value="NZ_VYKJ01000004.1"/>
</dbReference>
<dbReference type="SUPFAM" id="SSF53613">
    <property type="entry name" value="Ribokinase-like"/>
    <property type="match status" value="1"/>
</dbReference>
<keyword evidence="1" id="KW-0808">Transferase</keyword>
<dbReference type="InterPro" id="IPR011611">
    <property type="entry name" value="PfkB_dom"/>
</dbReference>
<keyword evidence="5" id="KW-1185">Reference proteome</keyword>
<dbReference type="Proteomes" id="UP000335415">
    <property type="component" value="Unassembled WGS sequence"/>
</dbReference>